<dbReference type="EMBL" id="JH795871">
    <property type="protein sequence ID" value="EJT98903.1"/>
    <property type="molecule type" value="Genomic_DNA"/>
</dbReference>
<feature type="domain" description="C2H2-type" evidence="3">
    <location>
        <begin position="147"/>
        <end position="176"/>
    </location>
</feature>
<evidence type="ECO:0000313" key="6">
    <source>
        <dbReference type="Proteomes" id="UP000030653"/>
    </source>
</evidence>
<dbReference type="RefSeq" id="XP_040625801.1">
    <property type="nucleotide sequence ID" value="XM_040770544.1"/>
</dbReference>
<organism evidence="5 6">
    <name type="scientific">Dacryopinax primogenitus (strain DJM 731)</name>
    <name type="common">Brown rot fungus</name>
    <dbReference type="NCBI Taxonomy" id="1858805"/>
    <lineage>
        <taxon>Eukaryota</taxon>
        <taxon>Fungi</taxon>
        <taxon>Dikarya</taxon>
        <taxon>Basidiomycota</taxon>
        <taxon>Agaricomycotina</taxon>
        <taxon>Dacrymycetes</taxon>
        <taxon>Dacrymycetales</taxon>
        <taxon>Dacrymycetaceae</taxon>
        <taxon>Dacryopinax</taxon>
    </lineage>
</organism>
<dbReference type="SUPFAM" id="SSF57667">
    <property type="entry name" value="beta-beta-alpha zinc fingers"/>
    <property type="match status" value="1"/>
</dbReference>
<sequence>MRSDEEEDDDVSLVSRSPSPQREKEVTLTTYDDEGYGYERVTVNTPLGAGNKGHALLLKMGWKAGEGLGPSGEGRKEPVPFVMKSDSLGLGKLSQELRIAQTVVERRREMESERMIRETLAEKHAREDMVARQQAVQEEVKHQIRLFFCELCSKQYANVAQYDEHLRSYSHTHKQRMKEVMEQQRRAGSADTDARREKERRREEKELKKMAAAAGIKLPSSAPKHSSSPATSATPASVPDPGAPEVEQRKGWKTFAATVTAPAPGPPSGFKKSGWAAVGSSSTSTSAAGTGAVRGDTVSSSVGFNPSGPAPLGSAGLGGFKRGGYTTLDTSDTSQTLNARATQGSDHGIERPGWMNVPERGMSSSALPPGYAPPPPPPPPPPTSEYVPPPPSGSPPPPPPPPSTHPPPPPTSFLPPLPPPPGGRPPSPPPLSRVARTDTLSVPPPHVISNTSGPLAGYRSGPYEEQYRSGINQMHSPNAFETDRRGGEAYGEERYNERNGRRGQDYGYWDQRYGHASDHDERQWHERDRWDRPDDARRKYDDRRNWDGRSHIGKRYS</sequence>
<dbReference type="InterPro" id="IPR036236">
    <property type="entry name" value="Znf_C2H2_sf"/>
</dbReference>
<evidence type="ECO:0008006" key="7">
    <source>
        <dbReference type="Google" id="ProtNLM"/>
    </source>
</evidence>
<dbReference type="Proteomes" id="UP000030653">
    <property type="component" value="Unassembled WGS sequence"/>
</dbReference>
<dbReference type="OrthoDB" id="4822at2759"/>
<feature type="compositionally biased region" description="Acidic residues" evidence="2">
    <location>
        <begin position="1"/>
        <end position="11"/>
    </location>
</feature>
<dbReference type="PANTHER" id="PTHR47251">
    <property type="entry name" value="FINGER DOMAIN PROTEIN, PUTATIVE (AFU_ORTHOLOGUE AFUA_3G04180)-RELATED"/>
    <property type="match status" value="1"/>
</dbReference>
<dbReference type="PROSITE" id="PS50174">
    <property type="entry name" value="G_PATCH"/>
    <property type="match status" value="1"/>
</dbReference>
<dbReference type="PANTHER" id="PTHR47251:SF1">
    <property type="entry name" value="FINGER DOMAIN PROTEIN, PUTATIVE (AFU_ORTHOLOGUE AFUA_3G04180)-RELATED"/>
    <property type="match status" value="1"/>
</dbReference>
<evidence type="ECO:0000259" key="4">
    <source>
        <dbReference type="PROSITE" id="PS50174"/>
    </source>
</evidence>
<dbReference type="GO" id="GO:0003676">
    <property type="term" value="F:nucleic acid binding"/>
    <property type="evidence" value="ECO:0007669"/>
    <property type="project" value="InterPro"/>
</dbReference>
<name>M5FSL2_DACPD</name>
<feature type="compositionally biased region" description="Pro residues" evidence="2">
    <location>
        <begin position="370"/>
        <end position="431"/>
    </location>
</feature>
<dbReference type="PROSITE" id="PS50157">
    <property type="entry name" value="ZINC_FINGER_C2H2_2"/>
    <property type="match status" value="1"/>
</dbReference>
<dbReference type="Pfam" id="PF01585">
    <property type="entry name" value="G-patch"/>
    <property type="match status" value="1"/>
</dbReference>
<protein>
    <recommendedName>
        <fullName evidence="7">G-patch domain-containing protein</fullName>
    </recommendedName>
</protein>
<evidence type="ECO:0000256" key="2">
    <source>
        <dbReference type="SAM" id="MobiDB-lite"/>
    </source>
</evidence>
<feature type="compositionally biased region" description="Low complexity" evidence="2">
    <location>
        <begin position="210"/>
        <end position="237"/>
    </location>
</feature>
<dbReference type="PROSITE" id="PS00028">
    <property type="entry name" value="ZINC_FINGER_C2H2_1"/>
    <property type="match status" value="1"/>
</dbReference>
<dbReference type="STRING" id="1858805.M5FSL2"/>
<gene>
    <name evidence="5" type="ORF">DACRYDRAFT_118217</name>
</gene>
<feature type="compositionally biased region" description="Low complexity" evidence="2">
    <location>
        <begin position="276"/>
        <end position="293"/>
    </location>
</feature>
<keyword evidence="1" id="KW-0862">Zinc</keyword>
<dbReference type="InterPro" id="IPR000467">
    <property type="entry name" value="G_patch_dom"/>
</dbReference>
<reference evidence="5 6" key="1">
    <citation type="journal article" date="2012" name="Science">
        <title>The Paleozoic origin of enzymatic lignin decomposition reconstructed from 31 fungal genomes.</title>
        <authorList>
            <person name="Floudas D."/>
            <person name="Binder M."/>
            <person name="Riley R."/>
            <person name="Barry K."/>
            <person name="Blanchette R.A."/>
            <person name="Henrissat B."/>
            <person name="Martinez A.T."/>
            <person name="Otillar R."/>
            <person name="Spatafora J.W."/>
            <person name="Yadav J.S."/>
            <person name="Aerts A."/>
            <person name="Benoit I."/>
            <person name="Boyd A."/>
            <person name="Carlson A."/>
            <person name="Copeland A."/>
            <person name="Coutinho P.M."/>
            <person name="de Vries R.P."/>
            <person name="Ferreira P."/>
            <person name="Findley K."/>
            <person name="Foster B."/>
            <person name="Gaskell J."/>
            <person name="Glotzer D."/>
            <person name="Gorecki P."/>
            <person name="Heitman J."/>
            <person name="Hesse C."/>
            <person name="Hori C."/>
            <person name="Igarashi K."/>
            <person name="Jurgens J.A."/>
            <person name="Kallen N."/>
            <person name="Kersten P."/>
            <person name="Kohler A."/>
            <person name="Kuees U."/>
            <person name="Kumar T.K.A."/>
            <person name="Kuo A."/>
            <person name="LaButti K."/>
            <person name="Larrondo L.F."/>
            <person name="Lindquist E."/>
            <person name="Ling A."/>
            <person name="Lombard V."/>
            <person name="Lucas S."/>
            <person name="Lundell T."/>
            <person name="Martin R."/>
            <person name="McLaughlin D.J."/>
            <person name="Morgenstern I."/>
            <person name="Morin E."/>
            <person name="Murat C."/>
            <person name="Nagy L.G."/>
            <person name="Nolan M."/>
            <person name="Ohm R.A."/>
            <person name="Patyshakuliyeva A."/>
            <person name="Rokas A."/>
            <person name="Ruiz-Duenas F.J."/>
            <person name="Sabat G."/>
            <person name="Salamov A."/>
            <person name="Samejima M."/>
            <person name="Schmutz J."/>
            <person name="Slot J.C."/>
            <person name="St John F."/>
            <person name="Stenlid J."/>
            <person name="Sun H."/>
            <person name="Sun S."/>
            <person name="Syed K."/>
            <person name="Tsang A."/>
            <person name="Wiebenga A."/>
            <person name="Young D."/>
            <person name="Pisabarro A."/>
            <person name="Eastwood D.C."/>
            <person name="Martin F."/>
            <person name="Cullen D."/>
            <person name="Grigoriev I.V."/>
            <person name="Hibbett D.S."/>
        </authorList>
    </citation>
    <scope>NUCLEOTIDE SEQUENCE [LARGE SCALE GENOMIC DNA]</scope>
    <source>
        <strain evidence="5 6">DJM-731 SS1</strain>
    </source>
</reference>
<feature type="domain" description="G-patch" evidence="4">
    <location>
        <begin position="49"/>
        <end position="95"/>
    </location>
</feature>
<feature type="region of interest" description="Disordered" evidence="2">
    <location>
        <begin position="173"/>
        <end position="557"/>
    </location>
</feature>
<feature type="region of interest" description="Disordered" evidence="2">
    <location>
        <begin position="1"/>
        <end position="26"/>
    </location>
</feature>
<keyword evidence="6" id="KW-1185">Reference proteome</keyword>
<feature type="compositionally biased region" description="Basic and acidic residues" evidence="2">
    <location>
        <begin position="512"/>
        <end position="550"/>
    </location>
</feature>
<dbReference type="GeneID" id="63685606"/>
<keyword evidence="1" id="KW-0479">Metal-binding</keyword>
<dbReference type="InterPro" id="IPR013087">
    <property type="entry name" value="Znf_C2H2_type"/>
</dbReference>
<dbReference type="HOGENOM" id="CLU_489169_0_0_1"/>
<keyword evidence="1" id="KW-0863">Zinc-finger</keyword>
<feature type="compositionally biased region" description="Basic and acidic residues" evidence="2">
    <location>
        <begin position="481"/>
        <end position="504"/>
    </location>
</feature>
<dbReference type="AlphaFoldDB" id="M5FSL2"/>
<evidence type="ECO:0000313" key="5">
    <source>
        <dbReference type="EMBL" id="EJT98903.1"/>
    </source>
</evidence>
<evidence type="ECO:0000256" key="1">
    <source>
        <dbReference type="PROSITE-ProRule" id="PRU00042"/>
    </source>
</evidence>
<proteinExistence type="predicted"/>
<dbReference type="GO" id="GO:0008270">
    <property type="term" value="F:zinc ion binding"/>
    <property type="evidence" value="ECO:0007669"/>
    <property type="project" value="UniProtKB-KW"/>
</dbReference>
<dbReference type="SMART" id="SM00443">
    <property type="entry name" value="G_patch"/>
    <property type="match status" value="1"/>
</dbReference>
<feature type="compositionally biased region" description="Basic and acidic residues" evidence="2">
    <location>
        <begin position="192"/>
        <end position="209"/>
    </location>
</feature>
<feature type="compositionally biased region" description="Low complexity" evidence="2">
    <location>
        <begin position="326"/>
        <end position="337"/>
    </location>
</feature>
<evidence type="ECO:0000259" key="3">
    <source>
        <dbReference type="PROSITE" id="PS50157"/>
    </source>
</evidence>
<accession>M5FSL2</accession>